<reference evidence="17" key="2">
    <citation type="submission" date="2015-01" db="EMBL/GenBank/DDBJ databases">
        <title>Evolutionary Origins and Diversification of the Mycorrhizal Mutualists.</title>
        <authorList>
            <consortium name="DOE Joint Genome Institute"/>
            <consortium name="Mycorrhizal Genomics Consortium"/>
            <person name="Kohler A."/>
            <person name="Kuo A."/>
            <person name="Nagy L.G."/>
            <person name="Floudas D."/>
            <person name="Copeland A."/>
            <person name="Barry K.W."/>
            <person name="Cichocki N."/>
            <person name="Veneault-Fourrey C."/>
            <person name="LaButti K."/>
            <person name="Lindquist E.A."/>
            <person name="Lipzen A."/>
            <person name="Lundell T."/>
            <person name="Morin E."/>
            <person name="Murat C."/>
            <person name="Riley R."/>
            <person name="Ohm R."/>
            <person name="Sun H."/>
            <person name="Tunlid A."/>
            <person name="Henrissat B."/>
            <person name="Grigoriev I.V."/>
            <person name="Hibbett D.S."/>
            <person name="Martin F."/>
        </authorList>
    </citation>
    <scope>NUCLEOTIDE SEQUENCE [LARGE SCALE GENOMIC DNA]</scope>
    <source>
        <strain evidence="17">Zn</strain>
    </source>
</reference>
<evidence type="ECO:0000256" key="11">
    <source>
        <dbReference type="ARBA" id="ARBA00023221"/>
    </source>
</evidence>
<dbReference type="Proteomes" id="UP000054321">
    <property type="component" value="Unassembled WGS sequence"/>
</dbReference>
<dbReference type="GO" id="GO:0004769">
    <property type="term" value="F:steroid Delta-isomerase activity"/>
    <property type="evidence" value="ECO:0007669"/>
    <property type="project" value="TreeGrafter"/>
</dbReference>
<dbReference type="Pfam" id="PF05241">
    <property type="entry name" value="EBP"/>
    <property type="match status" value="1"/>
</dbReference>
<name>A0A0C3I1F1_OIDMZ</name>
<accession>A0A0C3I1F1</accession>
<comment type="similarity">
    <text evidence="2">Belongs to the EBP family.</text>
</comment>
<keyword evidence="4 13" id="KW-0812">Transmembrane</keyword>
<dbReference type="GO" id="GO:0016126">
    <property type="term" value="P:sterol biosynthetic process"/>
    <property type="evidence" value="ECO:0007669"/>
    <property type="project" value="UniProtKB-KW"/>
</dbReference>
<dbReference type="InParanoid" id="A0A0C3I1F1"/>
<evidence type="ECO:0000256" key="9">
    <source>
        <dbReference type="ARBA" id="ARBA00023136"/>
    </source>
</evidence>
<evidence type="ECO:0000256" key="1">
    <source>
        <dbReference type="ARBA" id="ARBA00004141"/>
    </source>
</evidence>
<evidence type="ECO:0000256" key="8">
    <source>
        <dbReference type="ARBA" id="ARBA00023098"/>
    </source>
</evidence>
<feature type="transmembrane region" description="Helical" evidence="14">
    <location>
        <begin position="30"/>
        <end position="54"/>
    </location>
</feature>
<evidence type="ECO:0000313" key="17">
    <source>
        <dbReference type="Proteomes" id="UP000054321"/>
    </source>
</evidence>
<organism evidence="16 17">
    <name type="scientific">Oidiodendron maius (strain Zn)</name>
    <dbReference type="NCBI Taxonomy" id="913774"/>
    <lineage>
        <taxon>Eukaryota</taxon>
        <taxon>Fungi</taxon>
        <taxon>Dikarya</taxon>
        <taxon>Ascomycota</taxon>
        <taxon>Pezizomycotina</taxon>
        <taxon>Leotiomycetes</taxon>
        <taxon>Leotiomycetes incertae sedis</taxon>
        <taxon>Myxotrichaceae</taxon>
        <taxon>Oidiodendron</taxon>
    </lineage>
</organism>
<feature type="transmembrane region" description="Helical" evidence="14">
    <location>
        <begin position="119"/>
        <end position="143"/>
    </location>
</feature>
<keyword evidence="17" id="KW-1185">Reference proteome</keyword>
<dbReference type="GO" id="GO:0047750">
    <property type="term" value="F:cholestenol delta-isomerase activity"/>
    <property type="evidence" value="ECO:0007669"/>
    <property type="project" value="InterPro"/>
</dbReference>
<evidence type="ECO:0000256" key="14">
    <source>
        <dbReference type="SAM" id="Phobius"/>
    </source>
</evidence>
<feature type="domain" description="EXPERA" evidence="15">
    <location>
        <begin position="64"/>
        <end position="210"/>
    </location>
</feature>
<keyword evidence="8" id="KW-0443">Lipid metabolism</keyword>
<dbReference type="PROSITE" id="PS51751">
    <property type="entry name" value="EXPERA"/>
    <property type="match status" value="1"/>
</dbReference>
<proteinExistence type="inferred from homology"/>
<dbReference type="InterPro" id="IPR033118">
    <property type="entry name" value="EXPERA"/>
</dbReference>
<evidence type="ECO:0000256" key="12">
    <source>
        <dbReference type="ARBA" id="ARBA00023235"/>
    </source>
</evidence>
<dbReference type="GO" id="GO:0005783">
    <property type="term" value="C:endoplasmic reticulum"/>
    <property type="evidence" value="ECO:0007669"/>
    <property type="project" value="TreeGrafter"/>
</dbReference>
<evidence type="ECO:0000256" key="3">
    <source>
        <dbReference type="ARBA" id="ARBA00022516"/>
    </source>
</evidence>
<feature type="transmembrane region" description="Helical" evidence="14">
    <location>
        <begin position="189"/>
        <end position="211"/>
    </location>
</feature>
<keyword evidence="7" id="KW-0756">Sterol biosynthesis</keyword>
<comment type="subcellular location">
    <subcellularLocation>
        <location evidence="1">Membrane</location>
        <topology evidence="1">Multi-pass membrane protein</topology>
    </subcellularLocation>
</comment>
<feature type="transmembrane region" description="Helical" evidence="14">
    <location>
        <begin position="155"/>
        <end position="174"/>
    </location>
</feature>
<dbReference type="OrthoDB" id="58557at2759"/>
<dbReference type="HOGENOM" id="CLU_072128_0_0_1"/>
<evidence type="ECO:0000256" key="7">
    <source>
        <dbReference type="ARBA" id="ARBA00023011"/>
    </source>
</evidence>
<evidence type="ECO:0000256" key="13">
    <source>
        <dbReference type="PROSITE-ProRule" id="PRU01087"/>
    </source>
</evidence>
<dbReference type="InterPro" id="IPR007905">
    <property type="entry name" value="EBP"/>
</dbReference>
<evidence type="ECO:0000256" key="5">
    <source>
        <dbReference type="ARBA" id="ARBA00022955"/>
    </source>
</evidence>
<sequence>MVPAEGNVSQHPYYPIGVALSGGAFIPNEWSVLSLVHTFAAGLTALLLVTFLVAKRARPYLSGEDQALVLWFILTGSIHVFFEGYFVLHHHRMAGVQSFFGQLWKEYALSDSRYMTSDPLVLCMETCTVITWGPLSLLTALLIVRDSSYRHPIQALVSTGHVYGDTLYFATTVFDEFYSGKVYYRPEPFYFWIYFVLMNAVWLVIPGYCLYSSIKATATAFTASKVDAVERRKKKL</sequence>
<evidence type="ECO:0000259" key="15">
    <source>
        <dbReference type="PROSITE" id="PS51751"/>
    </source>
</evidence>
<gene>
    <name evidence="16" type="ORF">OIDMADRAFT_152464</name>
</gene>
<keyword evidence="6 13" id="KW-1133">Transmembrane helix</keyword>
<dbReference type="AlphaFoldDB" id="A0A0C3I1F1"/>
<dbReference type="STRING" id="913774.A0A0C3I1F1"/>
<dbReference type="PANTHER" id="PTHR14207:SF0">
    <property type="entry name" value="3-BETA-HYDROXYSTEROID-DELTA(8),DELTA(7)-ISOMERASE"/>
    <property type="match status" value="1"/>
</dbReference>
<protein>
    <recommendedName>
        <fullName evidence="15">EXPERA domain-containing protein</fullName>
    </recommendedName>
</protein>
<keyword evidence="10" id="KW-1207">Sterol metabolism</keyword>
<dbReference type="EMBL" id="KN832870">
    <property type="protein sequence ID" value="KIN08262.1"/>
    <property type="molecule type" value="Genomic_DNA"/>
</dbReference>
<evidence type="ECO:0000256" key="4">
    <source>
        <dbReference type="ARBA" id="ARBA00022692"/>
    </source>
</evidence>
<evidence type="ECO:0000313" key="16">
    <source>
        <dbReference type="EMBL" id="KIN08262.1"/>
    </source>
</evidence>
<dbReference type="PANTHER" id="PTHR14207">
    <property type="entry name" value="STEROL ISOMERASE"/>
    <property type="match status" value="1"/>
</dbReference>
<feature type="transmembrane region" description="Helical" evidence="14">
    <location>
        <begin position="66"/>
        <end position="88"/>
    </location>
</feature>
<keyword evidence="11" id="KW-0753">Steroid metabolism</keyword>
<keyword evidence="12" id="KW-0413">Isomerase</keyword>
<keyword evidence="3" id="KW-0444">Lipid biosynthesis</keyword>
<evidence type="ECO:0000256" key="10">
    <source>
        <dbReference type="ARBA" id="ARBA00023166"/>
    </source>
</evidence>
<dbReference type="GO" id="GO:0000247">
    <property type="term" value="F:C-8 sterol isomerase activity"/>
    <property type="evidence" value="ECO:0007669"/>
    <property type="project" value="TreeGrafter"/>
</dbReference>
<keyword evidence="9 13" id="KW-0472">Membrane</keyword>
<evidence type="ECO:0000256" key="2">
    <source>
        <dbReference type="ARBA" id="ARBA00008337"/>
    </source>
</evidence>
<reference evidence="16 17" key="1">
    <citation type="submission" date="2014-04" db="EMBL/GenBank/DDBJ databases">
        <authorList>
            <consortium name="DOE Joint Genome Institute"/>
            <person name="Kuo A."/>
            <person name="Martino E."/>
            <person name="Perotto S."/>
            <person name="Kohler A."/>
            <person name="Nagy L.G."/>
            <person name="Floudas D."/>
            <person name="Copeland A."/>
            <person name="Barry K.W."/>
            <person name="Cichocki N."/>
            <person name="Veneault-Fourrey C."/>
            <person name="LaButti K."/>
            <person name="Lindquist E.A."/>
            <person name="Lipzen A."/>
            <person name="Lundell T."/>
            <person name="Morin E."/>
            <person name="Murat C."/>
            <person name="Sun H."/>
            <person name="Tunlid A."/>
            <person name="Henrissat B."/>
            <person name="Grigoriev I.V."/>
            <person name="Hibbett D.S."/>
            <person name="Martin F."/>
            <person name="Nordberg H.P."/>
            <person name="Cantor M.N."/>
            <person name="Hua S.X."/>
        </authorList>
    </citation>
    <scope>NUCLEOTIDE SEQUENCE [LARGE SCALE GENOMIC DNA]</scope>
    <source>
        <strain evidence="16 17">Zn</strain>
    </source>
</reference>
<dbReference type="GO" id="GO:0016020">
    <property type="term" value="C:membrane"/>
    <property type="evidence" value="ECO:0007669"/>
    <property type="project" value="UniProtKB-SubCell"/>
</dbReference>
<keyword evidence="5" id="KW-0752">Steroid biosynthesis</keyword>
<evidence type="ECO:0000256" key="6">
    <source>
        <dbReference type="ARBA" id="ARBA00022989"/>
    </source>
</evidence>